<dbReference type="Proteomes" id="UP000830401">
    <property type="component" value="Plasmid unnamed3"/>
</dbReference>
<dbReference type="Gene3D" id="3.40.1090.10">
    <property type="entry name" value="Cytosolic phospholipase A2 catalytic domain"/>
    <property type="match status" value="1"/>
</dbReference>
<name>A0ABY4GEV3_9BACT</name>
<protein>
    <submittedName>
        <fullName evidence="1">Uncharacterized protein</fullName>
    </submittedName>
</protein>
<reference evidence="1" key="1">
    <citation type="submission" date="2022-04" db="EMBL/GenBank/DDBJ databases">
        <title>Hymenobacter sp. isolated from the air.</title>
        <authorList>
            <person name="Won M."/>
            <person name="Lee C.-M."/>
            <person name="Woen H.-Y."/>
            <person name="Kwon S.-W."/>
        </authorList>
    </citation>
    <scope>NUCLEOTIDE SEQUENCE</scope>
    <source>
        <strain evidence="1">5420S-77</strain>
        <plasmid evidence="1">unnamed3</plasmid>
    </source>
</reference>
<accession>A0ABY4GEV3</accession>
<dbReference type="RefSeq" id="WP_245126801.1">
    <property type="nucleotide sequence ID" value="NZ_CP095064.1"/>
</dbReference>
<evidence type="ECO:0000313" key="2">
    <source>
        <dbReference type="Proteomes" id="UP000830401"/>
    </source>
</evidence>
<evidence type="ECO:0000313" key="1">
    <source>
        <dbReference type="EMBL" id="UOQ69049.1"/>
    </source>
</evidence>
<gene>
    <name evidence="1" type="ORF">MUN86_26465</name>
</gene>
<keyword evidence="2" id="KW-1185">Reference proteome</keyword>
<organism evidence="1 2">
    <name type="scientific">Hymenobacter volaticus</name>
    <dbReference type="NCBI Taxonomy" id="2932254"/>
    <lineage>
        <taxon>Bacteria</taxon>
        <taxon>Pseudomonadati</taxon>
        <taxon>Bacteroidota</taxon>
        <taxon>Cytophagia</taxon>
        <taxon>Cytophagales</taxon>
        <taxon>Hymenobacteraceae</taxon>
        <taxon>Hymenobacter</taxon>
    </lineage>
</organism>
<dbReference type="PANTHER" id="PTHR10728:SF40">
    <property type="entry name" value="PATATIN FAMILY PROTEIN"/>
    <property type="match status" value="1"/>
</dbReference>
<dbReference type="InterPro" id="IPR016035">
    <property type="entry name" value="Acyl_Trfase/lysoPLipase"/>
</dbReference>
<sequence>MHHFYRNRLVRAYLGASRPRFERERTANPFTSFDRRDDLKMCSLRRSDPLEKSEAPQKHPYDGPYLIINATLNATKVTDLAQQNRKAESFVFTPYYCGFDFAKIRAVNPAKPTFDFGYRPTEQYAYPKDGGPGVGTAMAISGAAASPNEGYNSSPATAFLLTLFNLRLGWWIGNPRISKTWQEADPNLGLLYLLKDLFGRSNTSDKFVNLSDGGHFDNMGLYELVRRRCRYIILGDGEEDHLFTCEGLANAIRRCRVDFGAEITIDVTPITNREAGISRSHYAVGTILYPEDPPEMPSGYLLYLKTSLTGDEPTDVREYAQYNTAFPHQSTGDQFFNEAQFESYRRLGLHVFETVLKRTNYYRDPPASMEEFFHRLISNPKAKALSSVAIGG</sequence>
<keyword evidence="1" id="KW-0614">Plasmid</keyword>
<dbReference type="EMBL" id="CP095064">
    <property type="protein sequence ID" value="UOQ69049.1"/>
    <property type="molecule type" value="Genomic_DNA"/>
</dbReference>
<proteinExistence type="predicted"/>
<dbReference type="SUPFAM" id="SSF52151">
    <property type="entry name" value="FabD/lysophospholipase-like"/>
    <property type="match status" value="1"/>
</dbReference>
<dbReference type="PANTHER" id="PTHR10728">
    <property type="entry name" value="CYTOSOLIC PHOSPHOLIPASE A2"/>
    <property type="match status" value="1"/>
</dbReference>
<geneLocation type="plasmid" evidence="1 2">
    <name>unnamed3</name>
</geneLocation>